<organism evidence="1 2">
    <name type="scientific">Serratia fonticola</name>
    <dbReference type="NCBI Taxonomy" id="47917"/>
    <lineage>
        <taxon>Bacteria</taxon>
        <taxon>Pseudomonadati</taxon>
        <taxon>Pseudomonadota</taxon>
        <taxon>Gammaproteobacteria</taxon>
        <taxon>Enterobacterales</taxon>
        <taxon>Yersiniaceae</taxon>
        <taxon>Serratia</taxon>
    </lineage>
</organism>
<gene>
    <name evidence="1" type="ORF">RDT67_09170</name>
</gene>
<name>A0AAJ1Y9Y8_SERFO</name>
<dbReference type="Proteomes" id="UP001224622">
    <property type="component" value="Unassembled WGS sequence"/>
</dbReference>
<dbReference type="RefSeq" id="WP_152529926.1">
    <property type="nucleotide sequence ID" value="NZ_CAMKVM010000012.1"/>
</dbReference>
<comment type="caution">
    <text evidence="1">The sequence shown here is derived from an EMBL/GenBank/DDBJ whole genome shotgun (WGS) entry which is preliminary data.</text>
</comment>
<dbReference type="EMBL" id="JAVIGA010000007">
    <property type="protein sequence ID" value="MDQ9126600.1"/>
    <property type="molecule type" value="Genomic_DNA"/>
</dbReference>
<dbReference type="PROSITE" id="PS51257">
    <property type="entry name" value="PROKAR_LIPOPROTEIN"/>
    <property type="match status" value="1"/>
</dbReference>
<sequence>MKKYNYMLFLLLFTSGCKSNYISYLYIDNLTEMSKAYCESNKLSGCDKYRLCMSEQYDTVKSRAPLNLAMGKSIIVREVLNIGSEDVFTHLIPESYSLLDPKTPDLNDLGLSVGVSYFIYAHNACASITGDKTYNIDSYMPLLRERLGVK</sequence>
<accession>A0AAJ1Y9Y8</accession>
<dbReference type="AlphaFoldDB" id="A0AAJ1Y9Y8"/>
<reference evidence="1" key="1">
    <citation type="submission" date="2023-08" db="EMBL/GenBank/DDBJ databases">
        <title>The Comparative Genomic Analysis of Yersiniaceae from Polar Regions.</title>
        <authorList>
            <person name="Goncharov A."/>
            <person name="Aslanov B."/>
            <person name="Kolodzhieva V."/>
            <person name="Azarov D."/>
            <person name="Mochov A."/>
            <person name="Lebedeva E."/>
        </authorList>
    </citation>
    <scope>NUCLEOTIDE SEQUENCE</scope>
    <source>
        <strain evidence="1">Vf</strain>
    </source>
</reference>
<proteinExistence type="predicted"/>
<evidence type="ECO:0000313" key="2">
    <source>
        <dbReference type="Proteomes" id="UP001224622"/>
    </source>
</evidence>
<evidence type="ECO:0000313" key="1">
    <source>
        <dbReference type="EMBL" id="MDQ9126600.1"/>
    </source>
</evidence>
<evidence type="ECO:0008006" key="3">
    <source>
        <dbReference type="Google" id="ProtNLM"/>
    </source>
</evidence>
<protein>
    <recommendedName>
        <fullName evidence="3">Lipoprotein</fullName>
    </recommendedName>
</protein>